<organism evidence="2 3">
    <name type="scientific">Cyclonatronum proteinivorum</name>
    <dbReference type="NCBI Taxonomy" id="1457365"/>
    <lineage>
        <taxon>Bacteria</taxon>
        <taxon>Pseudomonadati</taxon>
        <taxon>Balneolota</taxon>
        <taxon>Balneolia</taxon>
        <taxon>Balneolales</taxon>
        <taxon>Cyclonatronaceae</taxon>
        <taxon>Cyclonatronum</taxon>
    </lineage>
</organism>
<dbReference type="OrthoDB" id="9796171at2"/>
<keyword evidence="3" id="KW-1185">Reference proteome</keyword>
<sequence>MLTANSKTQRKKGSLLRSGRFKNFTVKTASWHKHSHDLLKVRFSVFVHEQKVPIELEVDGYDPVSHHVVVYNNAGKPVATGRLTPDGKLGRMCVLKSYRGKYLGHLIMIHLMNKAFSDGRRIIELSAQTHAIPFYQKYGFNTVGRVYDDAGLPHQKMIYIRK</sequence>
<evidence type="ECO:0000259" key="1">
    <source>
        <dbReference type="PROSITE" id="PS51186"/>
    </source>
</evidence>
<gene>
    <name evidence="2" type="ORF">CYPRO_0345</name>
</gene>
<dbReference type="Proteomes" id="UP000254808">
    <property type="component" value="Chromosome"/>
</dbReference>
<dbReference type="CDD" id="cd04301">
    <property type="entry name" value="NAT_SF"/>
    <property type="match status" value="1"/>
</dbReference>
<dbReference type="InterPro" id="IPR016181">
    <property type="entry name" value="Acyl_CoA_acyltransferase"/>
</dbReference>
<keyword evidence="2" id="KW-0012">Acyltransferase</keyword>
<dbReference type="GO" id="GO:0004343">
    <property type="term" value="F:glucosamine 6-phosphate N-acetyltransferase activity"/>
    <property type="evidence" value="ECO:0007669"/>
    <property type="project" value="TreeGrafter"/>
</dbReference>
<dbReference type="Pfam" id="PF13673">
    <property type="entry name" value="Acetyltransf_10"/>
    <property type="match status" value="1"/>
</dbReference>
<dbReference type="SUPFAM" id="SSF55729">
    <property type="entry name" value="Acyl-CoA N-acyltransferases (Nat)"/>
    <property type="match status" value="1"/>
</dbReference>
<keyword evidence="2" id="KW-0808">Transferase</keyword>
<dbReference type="KEGG" id="cprv:CYPRO_0345"/>
<dbReference type="PANTHER" id="PTHR13355:SF11">
    <property type="entry name" value="GLUCOSAMINE 6-PHOSPHATE N-ACETYLTRANSFERASE"/>
    <property type="match status" value="1"/>
</dbReference>
<evidence type="ECO:0000313" key="3">
    <source>
        <dbReference type="Proteomes" id="UP000254808"/>
    </source>
</evidence>
<protein>
    <submittedName>
        <fullName evidence="2">Putative N-acyltransferase, GNAT family</fullName>
    </submittedName>
</protein>
<dbReference type="RefSeq" id="WP_114982922.1">
    <property type="nucleotide sequence ID" value="NZ_CP027806.1"/>
</dbReference>
<dbReference type="EMBL" id="CP027806">
    <property type="protein sequence ID" value="AXI99632.1"/>
    <property type="molecule type" value="Genomic_DNA"/>
</dbReference>
<feature type="domain" description="N-acetyltransferase" evidence="1">
    <location>
        <begin position="24"/>
        <end position="162"/>
    </location>
</feature>
<reference evidence="2 3" key="1">
    <citation type="submission" date="2018-03" db="EMBL/GenBank/DDBJ databases">
        <title>Phenotypic and genomic properties of Cyclonatronum proteinivorum gen. nov., sp. nov., a haloalkaliphilic bacteroidete from soda lakes possessing Na+-translocating rhodopsin.</title>
        <authorList>
            <person name="Toshchakov S.V."/>
            <person name="Korzhenkov A."/>
            <person name="Samarov N.I."/>
            <person name="Kublanov I.V."/>
            <person name="Muntyan M.S."/>
            <person name="Sorokin D.Y."/>
        </authorList>
    </citation>
    <scope>NUCLEOTIDE SEQUENCE [LARGE SCALE GENOMIC DNA]</scope>
    <source>
        <strain evidence="2 3">Omega</strain>
    </source>
</reference>
<dbReference type="Gene3D" id="3.40.630.30">
    <property type="match status" value="1"/>
</dbReference>
<dbReference type="InterPro" id="IPR000182">
    <property type="entry name" value="GNAT_dom"/>
</dbReference>
<dbReference type="AlphaFoldDB" id="A0A345UGN1"/>
<accession>A0A345UGN1</accession>
<dbReference type="PANTHER" id="PTHR13355">
    <property type="entry name" value="GLUCOSAMINE 6-PHOSPHATE N-ACETYLTRANSFERASE"/>
    <property type="match status" value="1"/>
</dbReference>
<evidence type="ECO:0000313" key="2">
    <source>
        <dbReference type="EMBL" id="AXI99632.1"/>
    </source>
</evidence>
<proteinExistence type="predicted"/>
<dbReference type="InterPro" id="IPR039143">
    <property type="entry name" value="GNPNAT1-like"/>
</dbReference>
<name>A0A345UGN1_9BACT</name>
<dbReference type="PROSITE" id="PS51186">
    <property type="entry name" value="GNAT"/>
    <property type="match status" value="1"/>
</dbReference>